<evidence type="ECO:0000313" key="2">
    <source>
        <dbReference type="EMBL" id="PMM54455.1"/>
    </source>
</evidence>
<dbReference type="Proteomes" id="UP000235554">
    <property type="component" value="Unassembled WGS sequence"/>
</dbReference>
<feature type="transmembrane region" description="Helical" evidence="1">
    <location>
        <begin position="114"/>
        <end position="136"/>
    </location>
</feature>
<gene>
    <name evidence="2" type="ORF">BCT50_12300</name>
</gene>
<comment type="caution">
    <text evidence="2">The sequence shown here is derived from an EMBL/GenBank/DDBJ whole genome shotgun (WGS) entry which is preliminary data.</text>
</comment>
<keyword evidence="1" id="KW-0812">Transmembrane</keyword>
<dbReference type="AlphaFoldDB" id="A0A855IL61"/>
<proteinExistence type="predicted"/>
<organism evidence="2 3">
    <name type="scientific">Vibrio lentus</name>
    <dbReference type="NCBI Taxonomy" id="136468"/>
    <lineage>
        <taxon>Bacteria</taxon>
        <taxon>Pseudomonadati</taxon>
        <taxon>Pseudomonadota</taxon>
        <taxon>Gammaproteobacteria</taxon>
        <taxon>Vibrionales</taxon>
        <taxon>Vibrionaceae</taxon>
        <taxon>Vibrio</taxon>
    </lineage>
</organism>
<accession>A0A855IL61</accession>
<dbReference type="EMBL" id="MCZJ01000046">
    <property type="protein sequence ID" value="PMM54455.1"/>
    <property type="molecule type" value="Genomic_DNA"/>
</dbReference>
<dbReference type="RefSeq" id="WP_102555077.1">
    <property type="nucleotide sequence ID" value="NZ_MCZJ01000046.1"/>
</dbReference>
<name>A0A855IL61_9VIBR</name>
<sequence>MAEIPPEVPAGLVSGLSTFFDSNAIWFVPIAIVGYQFMLKIAVGDVPSREQWQAVLQLPTDLCILAITFLASIILVEPHKSAGVAGALFVCMIATTLSFHIVKRSPLDFSSRSVRKSVLMLLLNLIIASILLIYSAQKLLGV</sequence>
<keyword evidence="1" id="KW-0472">Membrane</keyword>
<reference evidence="3" key="1">
    <citation type="submission" date="2016-07" db="EMBL/GenBank/DDBJ databases">
        <title>Nontailed viruses are major unrecognized killers of bacteria in the ocean.</title>
        <authorList>
            <person name="Kauffman K."/>
            <person name="Hussain F."/>
            <person name="Yang J."/>
            <person name="Arevalo P."/>
            <person name="Brown J."/>
            <person name="Cutler M."/>
            <person name="Kelly L."/>
            <person name="Polz M.F."/>
        </authorList>
    </citation>
    <scope>NUCLEOTIDE SEQUENCE [LARGE SCALE GENOMIC DNA]</scope>
    <source>
        <strain evidence="3">10N.261.48.A1</strain>
    </source>
</reference>
<protein>
    <submittedName>
        <fullName evidence="2">Uncharacterized protein</fullName>
    </submittedName>
</protein>
<feature type="transmembrane region" description="Helical" evidence="1">
    <location>
        <begin position="82"/>
        <end position="102"/>
    </location>
</feature>
<evidence type="ECO:0000313" key="3">
    <source>
        <dbReference type="Proteomes" id="UP000235554"/>
    </source>
</evidence>
<feature type="transmembrane region" description="Helical" evidence="1">
    <location>
        <begin position="55"/>
        <end position="76"/>
    </location>
</feature>
<keyword evidence="1" id="KW-1133">Transmembrane helix</keyword>
<evidence type="ECO:0000256" key="1">
    <source>
        <dbReference type="SAM" id="Phobius"/>
    </source>
</evidence>